<keyword evidence="1" id="KW-0472">Membrane</keyword>
<name>A0ABV0YB90_9TELE</name>
<proteinExistence type="predicted"/>
<keyword evidence="1" id="KW-0812">Transmembrane</keyword>
<organism evidence="2 3">
    <name type="scientific">Ameca splendens</name>
    <dbReference type="NCBI Taxonomy" id="208324"/>
    <lineage>
        <taxon>Eukaryota</taxon>
        <taxon>Metazoa</taxon>
        <taxon>Chordata</taxon>
        <taxon>Craniata</taxon>
        <taxon>Vertebrata</taxon>
        <taxon>Euteleostomi</taxon>
        <taxon>Actinopterygii</taxon>
        <taxon>Neopterygii</taxon>
        <taxon>Teleostei</taxon>
        <taxon>Neoteleostei</taxon>
        <taxon>Acanthomorphata</taxon>
        <taxon>Ovalentaria</taxon>
        <taxon>Atherinomorphae</taxon>
        <taxon>Cyprinodontiformes</taxon>
        <taxon>Goodeidae</taxon>
        <taxon>Ameca</taxon>
    </lineage>
</organism>
<keyword evidence="3" id="KW-1185">Reference proteome</keyword>
<dbReference type="Proteomes" id="UP001469553">
    <property type="component" value="Unassembled WGS sequence"/>
</dbReference>
<accession>A0ABV0YB90</accession>
<comment type="caution">
    <text evidence="2">The sequence shown here is derived from an EMBL/GenBank/DDBJ whole genome shotgun (WGS) entry which is preliminary data.</text>
</comment>
<protein>
    <submittedName>
        <fullName evidence="2">Uncharacterized protein</fullName>
    </submittedName>
</protein>
<feature type="transmembrane region" description="Helical" evidence="1">
    <location>
        <begin position="35"/>
        <end position="53"/>
    </location>
</feature>
<dbReference type="EMBL" id="JAHRIP010028733">
    <property type="protein sequence ID" value="MEQ2291040.1"/>
    <property type="molecule type" value="Genomic_DNA"/>
</dbReference>
<sequence>MEEVRGKSSRKSSGYDLDSSYLNTKEIHIRDKHKNIAFCVSLYYFWLVPPSFLSCPCMTSLLSLSDFVPRQICRVVKNSRSLCPSMFSISVSINQSSLRQNSALHLPQVTEKELSCCMKANRTEPSRWFWFLLRLFCTEWKKFERPEVDIYIFFLFKLFQYFSA</sequence>
<keyword evidence="1" id="KW-1133">Transmembrane helix</keyword>
<evidence type="ECO:0000313" key="3">
    <source>
        <dbReference type="Proteomes" id="UP001469553"/>
    </source>
</evidence>
<gene>
    <name evidence="2" type="ORF">AMECASPLE_009321</name>
</gene>
<reference evidence="2 3" key="1">
    <citation type="submission" date="2021-06" db="EMBL/GenBank/DDBJ databases">
        <authorList>
            <person name="Palmer J.M."/>
        </authorList>
    </citation>
    <scope>NUCLEOTIDE SEQUENCE [LARGE SCALE GENOMIC DNA]</scope>
    <source>
        <strain evidence="2 3">AS_MEX2019</strain>
        <tissue evidence="2">Muscle</tissue>
    </source>
</reference>
<evidence type="ECO:0000313" key="2">
    <source>
        <dbReference type="EMBL" id="MEQ2291040.1"/>
    </source>
</evidence>
<evidence type="ECO:0000256" key="1">
    <source>
        <dbReference type="SAM" id="Phobius"/>
    </source>
</evidence>